<gene>
    <name evidence="1" type="ORF">ZHD862_LOCUS805</name>
</gene>
<name>A0A813QLQ6_9BILA</name>
<sequence>MNKIQPRAVLLYSMIGTKNIHLEKLALDQCHSIDLTSDYFGSPYEMIIREFILSTLPCIFNYIESLTVNLVHISSLYQLVKRIDDKSCLNNLKHLKIMAGRLHRNTGTPITLRFWKSNPDD</sequence>
<reference evidence="1" key="1">
    <citation type="submission" date="2021-02" db="EMBL/GenBank/DDBJ databases">
        <authorList>
            <person name="Nowell W R."/>
        </authorList>
    </citation>
    <scope>NUCLEOTIDE SEQUENCE</scope>
</reference>
<organism evidence="1 2">
    <name type="scientific">Rotaria sordida</name>
    <dbReference type="NCBI Taxonomy" id="392033"/>
    <lineage>
        <taxon>Eukaryota</taxon>
        <taxon>Metazoa</taxon>
        <taxon>Spiralia</taxon>
        <taxon>Gnathifera</taxon>
        <taxon>Rotifera</taxon>
        <taxon>Eurotatoria</taxon>
        <taxon>Bdelloidea</taxon>
        <taxon>Philodinida</taxon>
        <taxon>Philodinidae</taxon>
        <taxon>Rotaria</taxon>
    </lineage>
</organism>
<proteinExistence type="predicted"/>
<protein>
    <submittedName>
        <fullName evidence="1">Uncharacterized protein</fullName>
    </submittedName>
</protein>
<evidence type="ECO:0000313" key="1">
    <source>
        <dbReference type="EMBL" id="CAF0770058.1"/>
    </source>
</evidence>
<evidence type="ECO:0000313" key="2">
    <source>
        <dbReference type="Proteomes" id="UP000663864"/>
    </source>
</evidence>
<dbReference type="EMBL" id="CAJNOT010000012">
    <property type="protein sequence ID" value="CAF0770058.1"/>
    <property type="molecule type" value="Genomic_DNA"/>
</dbReference>
<dbReference type="Proteomes" id="UP000663864">
    <property type="component" value="Unassembled WGS sequence"/>
</dbReference>
<accession>A0A813QLQ6</accession>
<dbReference type="AlphaFoldDB" id="A0A813QLQ6"/>
<comment type="caution">
    <text evidence="1">The sequence shown here is derived from an EMBL/GenBank/DDBJ whole genome shotgun (WGS) entry which is preliminary data.</text>
</comment>